<reference evidence="1 2" key="1">
    <citation type="submission" date="2016-07" db="EMBL/GenBank/DDBJ databases">
        <title>Characterization of isolates of Eisenbergiella tayi derived from blood cultures, using whole genome sequencing.</title>
        <authorList>
            <person name="Burdz T."/>
            <person name="Wiebe D."/>
            <person name="Huynh C."/>
            <person name="Bernard K."/>
        </authorList>
    </citation>
    <scope>NUCLEOTIDE SEQUENCE [LARGE SCALE GENOMIC DNA]</scope>
    <source>
        <strain evidence="1 2">NML 110608</strain>
    </source>
</reference>
<dbReference type="PANTHER" id="PTHR43463">
    <property type="entry name" value="NICOTINATE-NUCLEOTIDE--DIMETHYLBENZIMIDAZOLE PHOSPHORIBOSYLTRANSFERASE"/>
    <property type="match status" value="1"/>
</dbReference>
<dbReference type="Pfam" id="PF02277">
    <property type="entry name" value="DBI_PRT"/>
    <property type="match status" value="1"/>
</dbReference>
<dbReference type="EMBL" id="MCGH01000002">
    <property type="protein sequence ID" value="ODM07424.1"/>
    <property type="molecule type" value="Genomic_DNA"/>
</dbReference>
<evidence type="ECO:0000313" key="2">
    <source>
        <dbReference type="Proteomes" id="UP000094067"/>
    </source>
</evidence>
<dbReference type="SUPFAM" id="SSF52733">
    <property type="entry name" value="Nicotinate mononucleotide:5,6-dimethylbenzimidazole phosphoribosyltransferase (CobT)"/>
    <property type="match status" value="1"/>
</dbReference>
<dbReference type="GO" id="GO:0008939">
    <property type="term" value="F:nicotinate-nucleotide-dimethylbenzimidazole phosphoribosyltransferase activity"/>
    <property type="evidence" value="ECO:0007669"/>
    <property type="project" value="UniProtKB-EC"/>
</dbReference>
<dbReference type="InterPro" id="IPR036087">
    <property type="entry name" value="Nict_dMeBzImd_PRibTrfase_sf"/>
</dbReference>
<keyword evidence="1" id="KW-0328">Glycosyltransferase</keyword>
<comment type="caution">
    <text evidence="1">The sequence shown here is derived from an EMBL/GenBank/DDBJ whole genome shotgun (WGS) entry which is preliminary data.</text>
</comment>
<name>A0A1E3AFB2_9FIRM</name>
<dbReference type="PANTHER" id="PTHR43463:SF1">
    <property type="entry name" value="NICOTINATE-NUCLEOTIDE--DIMETHYLBENZIMIDAZOLE PHOSPHORIBOSYLTRANSFERASE"/>
    <property type="match status" value="1"/>
</dbReference>
<proteinExistence type="predicted"/>
<accession>A0A1E3AFB2</accession>
<keyword evidence="1" id="KW-0808">Transferase</keyword>
<dbReference type="InterPro" id="IPR003200">
    <property type="entry name" value="Nict_dMeBzImd_PRibTrfase"/>
</dbReference>
<gene>
    <name evidence="1" type="primary">cobT</name>
    <name evidence="1" type="ORF">BEI61_03314</name>
</gene>
<sequence length="305" mass="32090">MCADNGIIEEGVSQSGHEVTTVVTGNIAKGLASVNRMASCAGADVFPVDVGMKDDLKLKGLLVEKTRNGTRNFLKEPAMEDEDMLAAIRAGVEMVEMLSDGGYHILALGEMGIGNTTTSSAVASVLLGLPAEEVTGPGAGLDKEGVRRKIAVINQAAAAWKLGIHGPLSGEGEKDTQLMMQETLRTLRTVGGLDLCALTGACIGGAIYRVPIVLDGLITAVAALTACRLLPGVRDFLLPSHLGKEPAMAAIYEELKFCPVIHARLALGEGTGAVALFPLLDMACQVYRENATFGDLEMDAYEDYR</sequence>
<dbReference type="CDD" id="cd02439">
    <property type="entry name" value="DMB-PRT_CobT"/>
    <property type="match status" value="1"/>
</dbReference>
<dbReference type="Gene3D" id="3.40.50.10210">
    <property type="match status" value="1"/>
</dbReference>
<dbReference type="AlphaFoldDB" id="A0A1E3AFB2"/>
<evidence type="ECO:0000313" key="1">
    <source>
        <dbReference type="EMBL" id="ODM07424.1"/>
    </source>
</evidence>
<dbReference type="EC" id="2.4.2.21" evidence="1"/>
<dbReference type="PATRIC" id="fig|1432052.4.peg.3690"/>
<organism evidence="1 2">
    <name type="scientific">Eisenbergiella tayi</name>
    <dbReference type="NCBI Taxonomy" id="1432052"/>
    <lineage>
        <taxon>Bacteria</taxon>
        <taxon>Bacillati</taxon>
        <taxon>Bacillota</taxon>
        <taxon>Clostridia</taxon>
        <taxon>Lachnospirales</taxon>
        <taxon>Lachnospiraceae</taxon>
        <taxon>Eisenbergiella</taxon>
    </lineage>
</organism>
<dbReference type="Proteomes" id="UP000094067">
    <property type="component" value="Unassembled WGS sequence"/>
</dbReference>
<protein>
    <submittedName>
        <fullName evidence="1">Nicotinate-nucleotide--dimethylbenzimidazole phosphoribosyltransferase</fullName>
        <ecNumber evidence="1">2.4.2.21</ecNumber>
    </submittedName>
</protein>